<sequence>MSEDIKTPDSQVDVDEMEKTDAEQDNLDQIEGIEATTSDAARPEGAVLEDDVAEANDNHDDDERTDNASEPAGEKHADDKSEPAGEEADTDEQIEPGKEDDQQDSTPLALDGVPVLADVAATVSDTENIPRFLTRDQYEQVGDDPDPLPSGFEVIDGGISATGGAQTPTVPDEESAPKEALPAKPEDGAAQAVAKAGAAIADAAASVGTMLSQGMGAVREVSAARRAHSEARDHLDELSQVIEENEDELTHRRDVEANYAQIVAEQTARQASCLESVRAAVAAQQAIAKTIDDLKQSLSAMKDADKATEKRLKSALDAAESQEASAREGANRLVRRVTDAQRGLESAKADRETNLAAARKAVESAQARLNALREEFAEIQRNPSANSAAYSVRGTELENDISDAAEQLRTAQEQLPRLTAELDQSIADAEAVVAEANKPIEEARSSFRDVSNATAEARDALDAARKDAETRQKELRSQINEQEKALKNQQKAQQEAQDDADNAAEILADANDIHAHPEITQQLAARIDSDKQYQAQQMQQVESLAATEKNVREQTRTSRLKFVGIVAAIVVAVALLIFCWTTFMK</sequence>
<keyword evidence="3" id="KW-0812">Transmembrane</keyword>
<accession>A0A7X9YHE9</accession>
<evidence type="ECO:0000313" key="5">
    <source>
        <dbReference type="Proteomes" id="UP000546970"/>
    </source>
</evidence>
<evidence type="ECO:0000256" key="1">
    <source>
        <dbReference type="SAM" id="Coils"/>
    </source>
</evidence>
<protein>
    <recommendedName>
        <fullName evidence="6">ATPase involved in DNA repair</fullName>
    </recommendedName>
</protein>
<proteinExistence type="predicted"/>
<reference evidence="4 5" key="1">
    <citation type="submission" date="2020-04" db="EMBL/GenBank/DDBJ databases">
        <title>Collinsella sp. KGMB02528 nov., an anaerobic actinobacterium isolated from human feces.</title>
        <authorList>
            <person name="Han K.-I."/>
            <person name="Eom M.K."/>
            <person name="Kim J.-S."/>
            <person name="Lee K.C."/>
            <person name="Suh M.K."/>
            <person name="Park S.-H."/>
            <person name="Lee J.H."/>
            <person name="Kang S.W."/>
            <person name="Park J.-E."/>
            <person name="Oh B.S."/>
            <person name="Yu S.Y."/>
            <person name="Choi S.-H."/>
            <person name="Lee D.H."/>
            <person name="Yoon H."/>
            <person name="Kim B.-Y."/>
            <person name="Lee J.H."/>
            <person name="Lee J.-S."/>
        </authorList>
    </citation>
    <scope>NUCLEOTIDE SEQUENCE [LARGE SCALE GENOMIC DNA]</scope>
    <source>
        <strain evidence="4 5">KGMB02528</strain>
    </source>
</reference>
<name>A0A7X9YHE9_9ACTN</name>
<feature type="compositionally biased region" description="Acidic residues" evidence="2">
    <location>
        <begin position="84"/>
        <end position="94"/>
    </location>
</feature>
<evidence type="ECO:0000256" key="2">
    <source>
        <dbReference type="SAM" id="MobiDB-lite"/>
    </source>
</evidence>
<comment type="caution">
    <text evidence="4">The sequence shown here is derived from an EMBL/GenBank/DDBJ whole genome shotgun (WGS) entry which is preliminary data.</text>
</comment>
<dbReference type="EMBL" id="JABBCP010000002">
    <property type="protein sequence ID" value="NMF55397.1"/>
    <property type="molecule type" value="Genomic_DNA"/>
</dbReference>
<dbReference type="AlphaFoldDB" id="A0A7X9YHE9"/>
<keyword evidence="3" id="KW-1133">Transmembrane helix</keyword>
<keyword evidence="3" id="KW-0472">Membrane</keyword>
<organism evidence="4 5">
    <name type="scientific">Collinsella acetigenes</name>
    <dbReference type="NCBI Taxonomy" id="2713419"/>
    <lineage>
        <taxon>Bacteria</taxon>
        <taxon>Bacillati</taxon>
        <taxon>Actinomycetota</taxon>
        <taxon>Coriobacteriia</taxon>
        <taxon>Coriobacteriales</taxon>
        <taxon>Coriobacteriaceae</taxon>
        <taxon>Collinsella</taxon>
    </lineage>
</organism>
<evidence type="ECO:0000313" key="4">
    <source>
        <dbReference type="EMBL" id="NMF55397.1"/>
    </source>
</evidence>
<dbReference type="Proteomes" id="UP000546970">
    <property type="component" value="Unassembled WGS sequence"/>
</dbReference>
<keyword evidence="5" id="KW-1185">Reference proteome</keyword>
<feature type="transmembrane region" description="Helical" evidence="3">
    <location>
        <begin position="562"/>
        <end position="583"/>
    </location>
</feature>
<feature type="coiled-coil region" evidence="1">
    <location>
        <begin position="458"/>
        <end position="506"/>
    </location>
</feature>
<feature type="coiled-coil region" evidence="1">
    <location>
        <begin position="348"/>
        <end position="428"/>
    </location>
</feature>
<feature type="compositionally biased region" description="Basic and acidic residues" evidence="2">
    <location>
        <begin position="56"/>
        <end position="83"/>
    </location>
</feature>
<evidence type="ECO:0008006" key="6">
    <source>
        <dbReference type="Google" id="ProtNLM"/>
    </source>
</evidence>
<evidence type="ECO:0000256" key="3">
    <source>
        <dbReference type="SAM" id="Phobius"/>
    </source>
</evidence>
<keyword evidence="1" id="KW-0175">Coiled coil</keyword>
<gene>
    <name evidence="4" type="ORF">HF320_03500</name>
</gene>
<dbReference type="RefSeq" id="WP_169277085.1">
    <property type="nucleotide sequence ID" value="NZ_JABBCP010000002.1"/>
</dbReference>
<feature type="region of interest" description="Disordered" evidence="2">
    <location>
        <begin position="1"/>
        <end position="187"/>
    </location>
</feature>